<dbReference type="PANTHER" id="PTHR25465">
    <property type="entry name" value="B-BOX DOMAIN CONTAINING"/>
    <property type="match status" value="1"/>
</dbReference>
<dbReference type="Pfam" id="PF13765">
    <property type="entry name" value="PRY"/>
    <property type="match status" value="1"/>
</dbReference>
<name>A0AAV6ZDA8_ENGPU</name>
<dbReference type="InterPro" id="IPR017907">
    <property type="entry name" value="Znf_RING_CS"/>
</dbReference>
<dbReference type="GO" id="GO:0005737">
    <property type="term" value="C:cytoplasm"/>
    <property type="evidence" value="ECO:0007669"/>
    <property type="project" value="UniProtKB-ARBA"/>
</dbReference>
<dbReference type="InterPro" id="IPR000315">
    <property type="entry name" value="Znf_B-box"/>
</dbReference>
<keyword evidence="4" id="KW-0862">Zinc</keyword>
<dbReference type="InterPro" id="IPR027370">
    <property type="entry name" value="Znf-RING_euk"/>
</dbReference>
<evidence type="ECO:0000313" key="13">
    <source>
        <dbReference type="Proteomes" id="UP000824782"/>
    </source>
</evidence>
<feature type="domain" description="B box-type" evidence="10">
    <location>
        <begin position="135"/>
        <end position="176"/>
    </location>
</feature>
<dbReference type="InterPro" id="IPR001841">
    <property type="entry name" value="Znf_RING"/>
</dbReference>
<feature type="coiled-coil region" evidence="8">
    <location>
        <begin position="177"/>
        <end position="218"/>
    </location>
</feature>
<dbReference type="Gene3D" id="4.10.830.40">
    <property type="match status" value="1"/>
</dbReference>
<keyword evidence="13" id="KW-1185">Reference proteome</keyword>
<organism evidence="12 13">
    <name type="scientific">Engystomops pustulosus</name>
    <name type="common">Tungara frog</name>
    <name type="synonym">Physalaemus pustulosus</name>
    <dbReference type="NCBI Taxonomy" id="76066"/>
    <lineage>
        <taxon>Eukaryota</taxon>
        <taxon>Metazoa</taxon>
        <taxon>Chordata</taxon>
        <taxon>Craniata</taxon>
        <taxon>Vertebrata</taxon>
        <taxon>Euteleostomi</taxon>
        <taxon>Amphibia</taxon>
        <taxon>Batrachia</taxon>
        <taxon>Anura</taxon>
        <taxon>Neobatrachia</taxon>
        <taxon>Hyloidea</taxon>
        <taxon>Leptodactylidae</taxon>
        <taxon>Leiuperinae</taxon>
        <taxon>Engystomops</taxon>
    </lineage>
</organism>
<dbReference type="InterPro" id="IPR003879">
    <property type="entry name" value="Butyrophylin_SPRY"/>
</dbReference>
<dbReference type="InterPro" id="IPR013320">
    <property type="entry name" value="ConA-like_dom_sf"/>
</dbReference>
<evidence type="ECO:0000259" key="9">
    <source>
        <dbReference type="PROSITE" id="PS50089"/>
    </source>
</evidence>
<keyword evidence="2" id="KW-0479">Metal-binding</keyword>
<dbReference type="PROSITE" id="PS50119">
    <property type="entry name" value="ZF_BBOX"/>
    <property type="match status" value="1"/>
</dbReference>
<dbReference type="InterPro" id="IPR003877">
    <property type="entry name" value="SPRY_dom"/>
</dbReference>
<evidence type="ECO:0000256" key="5">
    <source>
        <dbReference type="ARBA" id="ARBA00022859"/>
    </source>
</evidence>
<evidence type="ECO:0000259" key="10">
    <source>
        <dbReference type="PROSITE" id="PS50119"/>
    </source>
</evidence>
<dbReference type="InterPro" id="IPR051051">
    <property type="entry name" value="E3_ubiq-ligase_TRIM/RNF"/>
</dbReference>
<evidence type="ECO:0000256" key="3">
    <source>
        <dbReference type="ARBA" id="ARBA00022771"/>
    </source>
</evidence>
<dbReference type="InterPro" id="IPR013083">
    <property type="entry name" value="Znf_RING/FYVE/PHD"/>
</dbReference>
<dbReference type="EMBL" id="WNYA01001651">
    <property type="protein sequence ID" value="KAG8545375.1"/>
    <property type="molecule type" value="Genomic_DNA"/>
</dbReference>
<dbReference type="SMART" id="SM00449">
    <property type="entry name" value="SPRY"/>
    <property type="match status" value="1"/>
</dbReference>
<feature type="domain" description="B30.2/SPRY" evidence="11">
    <location>
        <begin position="275"/>
        <end position="464"/>
    </location>
</feature>
<proteinExistence type="predicted"/>
<protein>
    <submittedName>
        <fullName evidence="12">Uncharacterized protein</fullName>
    </submittedName>
</protein>
<dbReference type="Pfam" id="PF00643">
    <property type="entry name" value="zf-B_box"/>
    <property type="match status" value="1"/>
</dbReference>
<dbReference type="SUPFAM" id="SSF57845">
    <property type="entry name" value="B-box zinc-binding domain"/>
    <property type="match status" value="1"/>
</dbReference>
<feature type="domain" description="RING-type" evidence="9">
    <location>
        <begin position="12"/>
        <end position="55"/>
    </location>
</feature>
<reference evidence="12" key="1">
    <citation type="thesis" date="2020" institute="ProQuest LLC" country="789 East Eisenhower Parkway, Ann Arbor, MI, USA">
        <title>Comparative Genomics and Chromosome Evolution.</title>
        <authorList>
            <person name="Mudd A.B."/>
        </authorList>
    </citation>
    <scope>NUCLEOTIDE SEQUENCE</scope>
    <source>
        <strain evidence="12">237g6f4</strain>
        <tissue evidence="12">Blood</tissue>
    </source>
</reference>
<accession>A0AAV6ZDA8</accession>
<comment type="caution">
    <text evidence="12">The sequence shown here is derived from an EMBL/GenBank/DDBJ whole genome shotgun (WGS) entry which is preliminary data.</text>
</comment>
<keyword evidence="3 7" id="KW-0863">Zinc-finger</keyword>
<evidence type="ECO:0000256" key="2">
    <source>
        <dbReference type="ARBA" id="ARBA00022723"/>
    </source>
</evidence>
<evidence type="ECO:0000256" key="8">
    <source>
        <dbReference type="SAM" id="Coils"/>
    </source>
</evidence>
<dbReference type="SMART" id="SM00589">
    <property type="entry name" value="PRY"/>
    <property type="match status" value="1"/>
</dbReference>
<dbReference type="SUPFAM" id="SSF49899">
    <property type="entry name" value="Concanavalin A-like lectins/glucanases"/>
    <property type="match status" value="1"/>
</dbReference>
<dbReference type="SMART" id="SM00184">
    <property type="entry name" value="RING"/>
    <property type="match status" value="1"/>
</dbReference>
<dbReference type="GO" id="GO:0008270">
    <property type="term" value="F:zinc ion binding"/>
    <property type="evidence" value="ECO:0007669"/>
    <property type="project" value="UniProtKB-KW"/>
</dbReference>
<dbReference type="PROSITE" id="PS50089">
    <property type="entry name" value="ZF_RING_2"/>
    <property type="match status" value="1"/>
</dbReference>
<evidence type="ECO:0000256" key="1">
    <source>
        <dbReference type="ARBA" id="ARBA00022588"/>
    </source>
</evidence>
<evidence type="ECO:0000313" key="12">
    <source>
        <dbReference type="EMBL" id="KAG8545375.1"/>
    </source>
</evidence>
<dbReference type="CDD" id="cd19769">
    <property type="entry name" value="Bbox2_TRIM16-like"/>
    <property type="match status" value="1"/>
</dbReference>
<dbReference type="PROSITE" id="PS00518">
    <property type="entry name" value="ZF_RING_1"/>
    <property type="match status" value="1"/>
</dbReference>
<dbReference type="Proteomes" id="UP000824782">
    <property type="component" value="Unassembled WGS sequence"/>
</dbReference>
<dbReference type="PROSITE" id="PS50188">
    <property type="entry name" value="B302_SPRY"/>
    <property type="match status" value="1"/>
</dbReference>
<dbReference type="InterPro" id="IPR001870">
    <property type="entry name" value="B30.2/SPRY"/>
</dbReference>
<dbReference type="Pfam" id="PF13445">
    <property type="entry name" value="zf-RING_UBOX"/>
    <property type="match status" value="1"/>
</dbReference>
<dbReference type="PANTHER" id="PTHR25465:SF41">
    <property type="entry name" value="E3 UBIQUITIN-PROTEIN LIGASE RNF135"/>
    <property type="match status" value="1"/>
</dbReference>
<keyword evidence="5" id="KW-0391">Immunity</keyword>
<dbReference type="Pfam" id="PF00622">
    <property type="entry name" value="SPRY"/>
    <property type="match status" value="1"/>
</dbReference>
<dbReference type="CDD" id="cd12891">
    <property type="entry name" value="SPRY_PRY_C-I_2"/>
    <property type="match status" value="1"/>
</dbReference>
<dbReference type="Gene3D" id="2.60.120.920">
    <property type="match status" value="1"/>
</dbReference>
<dbReference type="InterPro" id="IPR043136">
    <property type="entry name" value="B30.2/SPRY_sf"/>
</dbReference>
<gene>
    <name evidence="12" type="ORF">GDO81_020990</name>
</gene>
<dbReference type="InterPro" id="IPR006574">
    <property type="entry name" value="PRY"/>
</dbReference>
<sequence length="464" mass="52862">MASAEVRDELDCSICLNIFTDPVTLRCGHNFCQICIAQMMDTQDGLGNYSCPECRDKFRERPALMRNITLCKIVRNFLHTEPCKEATKIFCTYCVDSPVPAVKSCLHCEASLCENHLRVHSEDAEHVLSDPSTSLGKRKCSVHKKILEYYCTEDDTCICMSCSLVGEHRGHRVENLYEVSEKKKEKLRSVLRRMTSEIQQVELKKYELSRKMRHLEELCSMSDPVAVLEDPDTCDLYDPVEQGCDENLISHDKTKNLNPAVISGTFHAELLPFLFSKNVDNKIKNETYPQAPAEIILDVTTASNDIHISNDRRTAYRTFTEQNWTEGPERFDYYQVLSTKKFSTGRHYWDVDISGSWVWMVGMCYPSIGRRGTQSIIGGNNKSWGLHGYRGNSRHAVRHNGKVIHLPQMISSAGVRICLDYEAGQLSFYELCDPIRHIYTFIATFTEPLHAVLCVCNGSVRILG</sequence>
<dbReference type="SMART" id="SM00336">
    <property type="entry name" value="BBOX"/>
    <property type="match status" value="1"/>
</dbReference>
<keyword evidence="6 8" id="KW-0175">Coiled coil</keyword>
<evidence type="ECO:0000256" key="7">
    <source>
        <dbReference type="PROSITE-ProRule" id="PRU00024"/>
    </source>
</evidence>
<dbReference type="GO" id="GO:0045087">
    <property type="term" value="P:innate immune response"/>
    <property type="evidence" value="ECO:0007669"/>
    <property type="project" value="UniProtKB-KW"/>
</dbReference>
<dbReference type="SUPFAM" id="SSF57850">
    <property type="entry name" value="RING/U-box"/>
    <property type="match status" value="1"/>
</dbReference>
<keyword evidence="1" id="KW-0399">Innate immunity</keyword>
<evidence type="ECO:0000256" key="4">
    <source>
        <dbReference type="ARBA" id="ARBA00022833"/>
    </source>
</evidence>
<evidence type="ECO:0000259" key="11">
    <source>
        <dbReference type="PROSITE" id="PS50188"/>
    </source>
</evidence>
<dbReference type="AlphaFoldDB" id="A0AAV6ZDA8"/>
<dbReference type="PRINTS" id="PR01407">
    <property type="entry name" value="BUTYPHLNCDUF"/>
</dbReference>
<evidence type="ECO:0000256" key="6">
    <source>
        <dbReference type="ARBA" id="ARBA00023054"/>
    </source>
</evidence>
<dbReference type="Gene3D" id="3.30.160.60">
    <property type="entry name" value="Classic Zinc Finger"/>
    <property type="match status" value="1"/>
</dbReference>
<dbReference type="Gene3D" id="3.30.40.10">
    <property type="entry name" value="Zinc/RING finger domain, C3HC4 (zinc finger)"/>
    <property type="match status" value="1"/>
</dbReference>